<evidence type="ECO:0008006" key="8">
    <source>
        <dbReference type="Google" id="ProtNLM"/>
    </source>
</evidence>
<dbReference type="InterPro" id="IPR001650">
    <property type="entry name" value="Helicase_C-like"/>
</dbReference>
<dbReference type="InterPro" id="IPR014001">
    <property type="entry name" value="Helicase_ATP-bd"/>
</dbReference>
<keyword evidence="2" id="KW-0547">Nucleotide-binding</keyword>
<evidence type="ECO:0000313" key="6">
    <source>
        <dbReference type="EMBL" id="TRY56738.1"/>
    </source>
</evidence>
<dbReference type="EMBL" id="SRMA01027266">
    <property type="protein sequence ID" value="TRY56738.1"/>
    <property type="molecule type" value="Genomic_DNA"/>
</dbReference>
<dbReference type="STRING" id="623744.A0A553MU94"/>
<sequence>MLRPAMPRFEITVQRIGSIGPYADSSWANDGGDLNTIFGRGFLSRRRHFLQAQKLGSKSKEMTVAEEYQHQQEALDETDLLKMFSNPKQVLNTVLQRATGKNTSKEDFSTFLKNKVYICTLNLDWPKEMHFVAHDKSKAMAEKKAAAMACLKLKELNMLSVLNLPKTSADYNKLKIQEAVKREKRPCQIEIPPELQQRIRFYLAKNPVAQNEPWMLDEKEQELSQAMSIGKEVMDMMINQPYVPLDQESAEQISSRLHSLWKKAKNKQSCALLPVDSYKEKILEALSESQVVVIAGETGCGKTTRIPRMLLESWIERGLGAECNVLVTQPRRICAVSVRLESSLPEFSGGAMLFLTVGVMLRKIQSNPDLLGISHVVVDEVHERDVNTDLLLSVLRKLVQRRPDLRVVLMSASGDTVNLSQYFGGCPIVKVPGFLHPVQQRFLEEILQDMGKTEKFKSSISQQVKKDEEVSFNPELVADVIHHVHHTGQAGAILCFVPGLQDIGEVKKLLESKSDSGDYNVIPLHSSLSVNEQKLVFPRPPYGKRKIILSTNIAETSITINDIVHVVDSGCHKEQQYDPRSKINSLVTTWVSQANVIQRRGRAGRCQPGFSHHIFSRSQFHQLSKFPIVEIQRIPLESVVMQIKLHSPYIKAGDFLSEVMDAPDPEAVEAAVSTLKEIGVLDSSETLTQLGVLVSSLTCDPRLGKALVYSTVFGCVFPLLSIIACLCRDPFKCSLVDRSLVKEAKNDLSGSTCSDHLIFSRILNTIEELGRRESIFFMKKHMISQSRLYFISGQTLP</sequence>
<evidence type="ECO:0000256" key="1">
    <source>
        <dbReference type="ARBA" id="ARBA00022801"/>
    </source>
</evidence>
<dbReference type="InterPro" id="IPR027417">
    <property type="entry name" value="P-loop_NTPase"/>
</dbReference>
<dbReference type="OrthoDB" id="8916625at2759"/>
<dbReference type="PROSITE" id="PS51194">
    <property type="entry name" value="HELICASE_CTER"/>
    <property type="match status" value="1"/>
</dbReference>
<dbReference type="Gene3D" id="3.30.160.20">
    <property type="match status" value="1"/>
</dbReference>
<dbReference type="GO" id="GO:0005634">
    <property type="term" value="C:nucleus"/>
    <property type="evidence" value="ECO:0007669"/>
    <property type="project" value="TreeGrafter"/>
</dbReference>
<dbReference type="SMART" id="SM00487">
    <property type="entry name" value="DEXDc"/>
    <property type="match status" value="1"/>
</dbReference>
<dbReference type="GO" id="GO:0005737">
    <property type="term" value="C:cytoplasm"/>
    <property type="evidence" value="ECO:0007669"/>
    <property type="project" value="TreeGrafter"/>
</dbReference>
<dbReference type="Gene3D" id="3.40.50.300">
    <property type="entry name" value="P-loop containing nucleotide triphosphate hydrolases"/>
    <property type="match status" value="3"/>
</dbReference>
<protein>
    <recommendedName>
        <fullName evidence="8">RNA helicase</fullName>
    </recommendedName>
</protein>
<dbReference type="SMART" id="SM00490">
    <property type="entry name" value="HELICc"/>
    <property type="match status" value="1"/>
</dbReference>
<dbReference type="SMART" id="SM00847">
    <property type="entry name" value="HA2"/>
    <property type="match status" value="1"/>
</dbReference>
<organism evidence="6 7">
    <name type="scientific">Danionella cerebrum</name>
    <dbReference type="NCBI Taxonomy" id="2873325"/>
    <lineage>
        <taxon>Eukaryota</taxon>
        <taxon>Metazoa</taxon>
        <taxon>Chordata</taxon>
        <taxon>Craniata</taxon>
        <taxon>Vertebrata</taxon>
        <taxon>Euteleostomi</taxon>
        <taxon>Actinopterygii</taxon>
        <taxon>Neopterygii</taxon>
        <taxon>Teleostei</taxon>
        <taxon>Ostariophysi</taxon>
        <taxon>Cypriniformes</taxon>
        <taxon>Danionidae</taxon>
        <taxon>Danioninae</taxon>
        <taxon>Danionella</taxon>
    </lineage>
</organism>
<dbReference type="Proteomes" id="UP000316079">
    <property type="component" value="Unassembled WGS sequence"/>
</dbReference>
<accession>A0A553MU94</accession>
<dbReference type="PROSITE" id="PS00690">
    <property type="entry name" value="DEAH_ATP_HELICASE"/>
    <property type="match status" value="1"/>
</dbReference>
<keyword evidence="1" id="KW-0378">Hydrolase</keyword>
<evidence type="ECO:0000256" key="2">
    <source>
        <dbReference type="ARBA" id="ARBA00022806"/>
    </source>
</evidence>
<feature type="domain" description="Helicase C-terminal" evidence="5">
    <location>
        <begin position="476"/>
        <end position="647"/>
    </location>
</feature>
<dbReference type="Pfam" id="PF00271">
    <property type="entry name" value="Helicase_C"/>
    <property type="match status" value="1"/>
</dbReference>
<keyword evidence="2" id="KW-0067">ATP-binding</keyword>
<dbReference type="SUPFAM" id="SSF52540">
    <property type="entry name" value="P-loop containing nucleoside triphosphate hydrolases"/>
    <property type="match status" value="1"/>
</dbReference>
<dbReference type="GO" id="GO:0003724">
    <property type="term" value="F:RNA helicase activity"/>
    <property type="evidence" value="ECO:0007669"/>
    <property type="project" value="UniProtKB-EC"/>
</dbReference>
<dbReference type="Pfam" id="PF21010">
    <property type="entry name" value="HA2_C"/>
    <property type="match status" value="1"/>
</dbReference>
<dbReference type="PROSITE" id="PS51192">
    <property type="entry name" value="HELICASE_ATP_BIND_1"/>
    <property type="match status" value="1"/>
</dbReference>
<dbReference type="AlphaFoldDB" id="A0A553MU94"/>
<name>A0A553MU94_9TELE</name>
<dbReference type="PANTHER" id="PTHR18934">
    <property type="entry name" value="ATP-DEPENDENT RNA HELICASE"/>
    <property type="match status" value="1"/>
</dbReference>
<gene>
    <name evidence="6" type="ORF">DNTS_027364</name>
</gene>
<dbReference type="InterPro" id="IPR002464">
    <property type="entry name" value="DNA/RNA_helicase_DEAH_CS"/>
</dbReference>
<comment type="catalytic activity">
    <reaction evidence="3">
        <text>ATP + H2O = ADP + phosphate + H(+)</text>
        <dbReference type="Rhea" id="RHEA:13065"/>
        <dbReference type="ChEBI" id="CHEBI:15377"/>
        <dbReference type="ChEBI" id="CHEBI:15378"/>
        <dbReference type="ChEBI" id="CHEBI:30616"/>
        <dbReference type="ChEBI" id="CHEBI:43474"/>
        <dbReference type="ChEBI" id="CHEBI:456216"/>
        <dbReference type="EC" id="3.6.4.13"/>
    </reaction>
</comment>
<comment type="caution">
    <text evidence="6">The sequence shown here is derived from an EMBL/GenBank/DDBJ whole genome shotgun (WGS) entry which is preliminary data.</text>
</comment>
<dbReference type="PANTHER" id="PTHR18934:SF257">
    <property type="entry name" value="ATP-DEPENDENT RNA HELICASE DHX30"/>
    <property type="match status" value="1"/>
</dbReference>
<evidence type="ECO:0000259" key="5">
    <source>
        <dbReference type="PROSITE" id="PS51194"/>
    </source>
</evidence>
<dbReference type="InterPro" id="IPR007502">
    <property type="entry name" value="Helicase-assoc_dom"/>
</dbReference>
<evidence type="ECO:0000313" key="7">
    <source>
        <dbReference type="Proteomes" id="UP000316079"/>
    </source>
</evidence>
<proteinExistence type="predicted"/>
<dbReference type="GO" id="GO:0016787">
    <property type="term" value="F:hydrolase activity"/>
    <property type="evidence" value="ECO:0007669"/>
    <property type="project" value="UniProtKB-KW"/>
</dbReference>
<dbReference type="GO" id="GO:0002151">
    <property type="term" value="F:G-quadruplex RNA binding"/>
    <property type="evidence" value="ECO:0007669"/>
    <property type="project" value="TreeGrafter"/>
</dbReference>
<dbReference type="Gene3D" id="1.20.120.1080">
    <property type="match status" value="1"/>
</dbReference>
<keyword evidence="2" id="KW-0347">Helicase</keyword>
<dbReference type="CDD" id="cd18791">
    <property type="entry name" value="SF2_C_RHA"/>
    <property type="match status" value="1"/>
</dbReference>
<reference evidence="6 7" key="1">
    <citation type="journal article" date="2019" name="Sci. Data">
        <title>Hybrid genome assembly and annotation of Danionella translucida.</title>
        <authorList>
            <person name="Kadobianskyi M."/>
            <person name="Schulze L."/>
            <person name="Schuelke M."/>
            <person name="Judkewitz B."/>
        </authorList>
    </citation>
    <scope>NUCLEOTIDE SEQUENCE [LARGE SCALE GENOMIC DNA]</scope>
    <source>
        <strain evidence="6 7">Bolton</strain>
    </source>
</reference>
<evidence type="ECO:0000256" key="3">
    <source>
        <dbReference type="ARBA" id="ARBA00047984"/>
    </source>
</evidence>
<feature type="domain" description="Helicase ATP-binding" evidence="4">
    <location>
        <begin position="283"/>
        <end position="432"/>
    </location>
</feature>
<dbReference type="GO" id="GO:0003678">
    <property type="term" value="F:DNA helicase activity"/>
    <property type="evidence" value="ECO:0007669"/>
    <property type="project" value="TreeGrafter"/>
</dbReference>
<keyword evidence="7" id="KW-1185">Reference proteome</keyword>
<evidence type="ECO:0000259" key="4">
    <source>
        <dbReference type="PROSITE" id="PS51192"/>
    </source>
</evidence>